<dbReference type="OrthoDB" id="307788at2"/>
<dbReference type="Proteomes" id="UP000198988">
    <property type="component" value="Unassembled WGS sequence"/>
</dbReference>
<dbReference type="Pfam" id="PF02033">
    <property type="entry name" value="RBFA"/>
    <property type="match status" value="1"/>
</dbReference>
<organism evidence="3 5">
    <name type="scientific">Bathymodiolus azoricus thioautotrophic gill symbiont</name>
    <dbReference type="NCBI Taxonomy" id="235205"/>
    <lineage>
        <taxon>Bacteria</taxon>
        <taxon>Pseudomonadati</taxon>
        <taxon>Pseudomonadota</taxon>
        <taxon>Gammaproteobacteria</taxon>
        <taxon>sulfur-oxidizing symbionts</taxon>
    </lineage>
</organism>
<reference evidence="3" key="1">
    <citation type="submission" date="2016-06" db="EMBL/GenBank/DDBJ databases">
        <authorList>
            <person name="Olsen C.W."/>
            <person name="Carey S."/>
            <person name="Hinshaw L."/>
            <person name="Karasin A.I."/>
        </authorList>
    </citation>
    <scope>NUCLEOTIDE SEQUENCE [LARGE SCALE GENOMIC DNA]</scope>
    <source>
        <strain evidence="4">BazSymA</strain>
        <strain evidence="3">BazSymB</strain>
    </source>
</reference>
<dbReference type="PANTHER" id="PTHR33515">
    <property type="entry name" value="RIBOSOME-BINDING FACTOR A, CHLOROPLASTIC-RELATED"/>
    <property type="match status" value="1"/>
</dbReference>
<accession>A0A1H6KK17</accession>
<dbReference type="EMBL" id="CDSC02000381">
    <property type="protein sequence ID" value="SEH96963.1"/>
    <property type="molecule type" value="Genomic_DNA"/>
</dbReference>
<proteinExistence type="inferred from homology"/>
<dbReference type="RefSeq" id="WP_090717295.1">
    <property type="nucleotide sequence ID" value="NZ_CAESAP020000161.1"/>
</dbReference>
<dbReference type="SUPFAM" id="SSF89919">
    <property type="entry name" value="Ribosome-binding factor A, RbfA"/>
    <property type="match status" value="1"/>
</dbReference>
<dbReference type="Gene3D" id="3.30.300.20">
    <property type="match status" value="1"/>
</dbReference>
<dbReference type="NCBIfam" id="TIGR00082">
    <property type="entry name" value="rbfA"/>
    <property type="match status" value="1"/>
</dbReference>
<comment type="function">
    <text evidence="2">One of several proteins that assist in the late maturation steps of the functional core of the 30S ribosomal subunit. Associates with free 30S ribosomal subunits (but not with 30S subunits that are part of 70S ribosomes or polysomes). Required for efficient processing of 16S rRNA. May interact with the 5'-terminal helix region of 16S rRNA.</text>
</comment>
<keyword evidence="2" id="KW-0963">Cytoplasm</keyword>
<comment type="subunit">
    <text evidence="2">Monomer. Binds 30S ribosomal subunits, but not 50S ribosomal subunits or 70S ribosomes.</text>
</comment>
<gene>
    <name evidence="2" type="primary">rbfA</name>
    <name evidence="4" type="ORF">BAZSYMA_ACONTIG00138_3</name>
    <name evidence="3" type="ORF">BAZSYMB_SCAFFOLD00021_4</name>
</gene>
<comment type="similarity">
    <text evidence="2">Belongs to the RbfA family.</text>
</comment>
<dbReference type="PANTHER" id="PTHR33515:SF1">
    <property type="entry name" value="RIBOSOME-BINDING FACTOR A, CHLOROPLASTIC-RELATED"/>
    <property type="match status" value="1"/>
</dbReference>
<comment type="subcellular location">
    <subcellularLocation>
        <location evidence="2">Cytoplasm</location>
    </subcellularLocation>
</comment>
<sequence>MAEQPSYRVERINELIRRELVMLLRQETKDARLQAVGITDVLASRDLSSARVFYTVPEEQKEIVVPLLKKASGFFRSRLSKTLDLRHTPELKFIYDSAPNTGARIDDLLAKL</sequence>
<dbReference type="STRING" id="235205.BAZSYMB_SCAFFOLD00021_4"/>
<reference evidence="5 6" key="2">
    <citation type="submission" date="2016-06" db="EMBL/GenBank/DDBJ databases">
        <authorList>
            <person name="Petersen J."/>
            <person name="Sayavedra L."/>
        </authorList>
    </citation>
    <scope>NUCLEOTIDE SEQUENCE [LARGE SCALE GENOMIC DNA]</scope>
    <source>
        <strain evidence="6">BazSymA</strain>
        <strain evidence="5">BazSymB</strain>
    </source>
</reference>
<dbReference type="Proteomes" id="UP000198559">
    <property type="component" value="Unassembled WGS sequence"/>
</dbReference>
<evidence type="ECO:0000256" key="2">
    <source>
        <dbReference type="HAMAP-Rule" id="MF_00003"/>
    </source>
</evidence>
<dbReference type="EMBL" id="CVUD02000119">
    <property type="protein sequence ID" value="SEH75779.1"/>
    <property type="molecule type" value="Genomic_DNA"/>
</dbReference>
<dbReference type="GO" id="GO:0030490">
    <property type="term" value="P:maturation of SSU-rRNA"/>
    <property type="evidence" value="ECO:0007669"/>
    <property type="project" value="UniProtKB-UniRule"/>
</dbReference>
<dbReference type="InterPro" id="IPR015946">
    <property type="entry name" value="KH_dom-like_a/b"/>
</dbReference>
<evidence type="ECO:0000313" key="4">
    <source>
        <dbReference type="EMBL" id="SEH96963.1"/>
    </source>
</evidence>
<evidence type="ECO:0000313" key="6">
    <source>
        <dbReference type="Proteomes" id="UP000198988"/>
    </source>
</evidence>
<dbReference type="PROSITE" id="PS01319">
    <property type="entry name" value="RBFA"/>
    <property type="match status" value="1"/>
</dbReference>
<dbReference type="InterPro" id="IPR020053">
    <property type="entry name" value="Ribosome-bd_factorA_CS"/>
</dbReference>
<dbReference type="InterPro" id="IPR023799">
    <property type="entry name" value="RbfA_dom_sf"/>
</dbReference>
<protein>
    <recommendedName>
        <fullName evidence="2">Ribosome-binding factor A</fullName>
    </recommendedName>
</protein>
<evidence type="ECO:0000313" key="5">
    <source>
        <dbReference type="Proteomes" id="UP000198559"/>
    </source>
</evidence>
<dbReference type="AlphaFoldDB" id="A0A1H6KK17"/>
<dbReference type="GO" id="GO:0043024">
    <property type="term" value="F:ribosomal small subunit binding"/>
    <property type="evidence" value="ECO:0007669"/>
    <property type="project" value="TreeGrafter"/>
</dbReference>
<dbReference type="InterPro" id="IPR000238">
    <property type="entry name" value="RbfA"/>
</dbReference>
<dbReference type="GO" id="GO:0005829">
    <property type="term" value="C:cytosol"/>
    <property type="evidence" value="ECO:0007669"/>
    <property type="project" value="TreeGrafter"/>
</dbReference>
<name>A0A1H6KK17_9GAMM</name>
<keyword evidence="1 2" id="KW-0690">Ribosome biogenesis</keyword>
<evidence type="ECO:0000313" key="3">
    <source>
        <dbReference type="EMBL" id="SEH75779.1"/>
    </source>
</evidence>
<dbReference type="HAMAP" id="MF_00003">
    <property type="entry name" value="RbfA"/>
    <property type="match status" value="1"/>
</dbReference>
<evidence type="ECO:0000256" key="1">
    <source>
        <dbReference type="ARBA" id="ARBA00022517"/>
    </source>
</evidence>